<keyword evidence="2 5" id="KW-0812">Transmembrane</keyword>
<dbReference type="Pfam" id="PF01694">
    <property type="entry name" value="Rhomboid"/>
    <property type="match status" value="1"/>
</dbReference>
<evidence type="ECO:0000256" key="3">
    <source>
        <dbReference type="ARBA" id="ARBA00022989"/>
    </source>
</evidence>
<evidence type="ECO:0000256" key="1">
    <source>
        <dbReference type="ARBA" id="ARBA00004141"/>
    </source>
</evidence>
<dbReference type="GO" id="GO:0008233">
    <property type="term" value="F:peptidase activity"/>
    <property type="evidence" value="ECO:0007669"/>
    <property type="project" value="UniProtKB-KW"/>
</dbReference>
<dbReference type="SUPFAM" id="SSF144091">
    <property type="entry name" value="Rhomboid-like"/>
    <property type="match status" value="1"/>
</dbReference>
<keyword evidence="8" id="KW-1185">Reference proteome</keyword>
<feature type="transmembrane region" description="Helical" evidence="5">
    <location>
        <begin position="18"/>
        <end position="36"/>
    </location>
</feature>
<dbReference type="EMBL" id="CP107716">
    <property type="protein sequence ID" value="UYQ72752.1"/>
    <property type="molecule type" value="Genomic_DNA"/>
</dbReference>
<keyword evidence="7" id="KW-0378">Hydrolase</keyword>
<keyword evidence="3 5" id="KW-1133">Transmembrane helix</keyword>
<gene>
    <name evidence="7" type="ORF">OF122_02950</name>
</gene>
<organism evidence="7 8">
    <name type="scientific">Pelagibacterium flavum</name>
    <dbReference type="NCBI Taxonomy" id="2984530"/>
    <lineage>
        <taxon>Bacteria</taxon>
        <taxon>Pseudomonadati</taxon>
        <taxon>Pseudomonadota</taxon>
        <taxon>Alphaproteobacteria</taxon>
        <taxon>Hyphomicrobiales</taxon>
        <taxon>Devosiaceae</taxon>
        <taxon>Pelagibacterium</taxon>
    </lineage>
</organism>
<evidence type="ECO:0000256" key="2">
    <source>
        <dbReference type="ARBA" id="ARBA00022692"/>
    </source>
</evidence>
<evidence type="ECO:0000256" key="5">
    <source>
        <dbReference type="SAM" id="Phobius"/>
    </source>
</evidence>
<proteinExistence type="predicted"/>
<evidence type="ECO:0000313" key="7">
    <source>
        <dbReference type="EMBL" id="UYQ72752.1"/>
    </source>
</evidence>
<evidence type="ECO:0000259" key="6">
    <source>
        <dbReference type="Pfam" id="PF01694"/>
    </source>
</evidence>
<dbReference type="PANTHER" id="PTHR43731">
    <property type="entry name" value="RHOMBOID PROTEASE"/>
    <property type="match status" value="1"/>
</dbReference>
<feature type="transmembrane region" description="Helical" evidence="5">
    <location>
        <begin position="164"/>
        <end position="191"/>
    </location>
</feature>
<dbReference type="InterPro" id="IPR022764">
    <property type="entry name" value="Peptidase_S54_rhomboid_dom"/>
</dbReference>
<sequence length="226" mass="24973">MFLPLYDSNKIAHIERPFVNYGLIGVNIVVFLMQWAGGQDGLYFGQITYGMIPAVVSGVVEGPAPWLPDQATVFTYMFLHADWLHLLSNMLFLWVFGDNVEDAMGHWKYLVFYIACGVVSGLAHLWLFPEAMGPLVGASGAVAGIIGAYLVLYPKVRVFVLNRLVITFPLALPAWAVLGLWVATQLFYVFIWGDDGVAWWVHLGGVVAGAALVVVFKRRQVPLWGG</sequence>
<dbReference type="PANTHER" id="PTHR43731:SF26">
    <property type="entry name" value="RHOMBOID-LIKE PROTEIN 10, CHLOROPLASTIC"/>
    <property type="match status" value="1"/>
</dbReference>
<dbReference type="RefSeq" id="WP_264226358.1">
    <property type="nucleotide sequence ID" value="NZ_CP107716.1"/>
</dbReference>
<comment type="subcellular location">
    <subcellularLocation>
        <location evidence="1">Membrane</location>
        <topology evidence="1">Multi-pass membrane protein</topology>
    </subcellularLocation>
</comment>
<feature type="transmembrane region" description="Helical" evidence="5">
    <location>
        <begin position="73"/>
        <end position="97"/>
    </location>
</feature>
<dbReference type="GO" id="GO:0006508">
    <property type="term" value="P:proteolysis"/>
    <property type="evidence" value="ECO:0007669"/>
    <property type="project" value="UniProtKB-KW"/>
</dbReference>
<feature type="transmembrane region" description="Helical" evidence="5">
    <location>
        <begin position="134"/>
        <end position="152"/>
    </location>
</feature>
<reference evidence="7" key="1">
    <citation type="submission" date="2022-10" db="EMBL/GenBank/DDBJ databases">
        <title>YIM 151497 complete genome.</title>
        <authorList>
            <person name="Chen X."/>
        </authorList>
    </citation>
    <scope>NUCLEOTIDE SEQUENCE</scope>
    <source>
        <strain evidence="7">YIM 151497</strain>
    </source>
</reference>
<name>A0ABY6IQ62_9HYPH</name>
<dbReference type="InterPro" id="IPR050925">
    <property type="entry name" value="Rhomboid_protease_S54"/>
</dbReference>
<evidence type="ECO:0000313" key="8">
    <source>
        <dbReference type="Proteomes" id="UP001163882"/>
    </source>
</evidence>
<keyword evidence="7" id="KW-0645">Protease</keyword>
<evidence type="ECO:0000256" key="4">
    <source>
        <dbReference type="ARBA" id="ARBA00023136"/>
    </source>
</evidence>
<dbReference type="Gene3D" id="1.20.1540.10">
    <property type="entry name" value="Rhomboid-like"/>
    <property type="match status" value="1"/>
</dbReference>
<accession>A0ABY6IQ62</accession>
<protein>
    <submittedName>
        <fullName evidence="7">Rhomboid family intramembrane serine protease</fullName>
    </submittedName>
</protein>
<dbReference type="Proteomes" id="UP001163882">
    <property type="component" value="Chromosome"/>
</dbReference>
<keyword evidence="4 5" id="KW-0472">Membrane</keyword>
<feature type="domain" description="Peptidase S54 rhomboid" evidence="6">
    <location>
        <begin position="72"/>
        <end position="217"/>
    </location>
</feature>
<feature type="transmembrane region" description="Helical" evidence="5">
    <location>
        <begin position="109"/>
        <end position="128"/>
    </location>
</feature>
<dbReference type="InterPro" id="IPR035952">
    <property type="entry name" value="Rhomboid-like_sf"/>
</dbReference>
<feature type="transmembrane region" description="Helical" evidence="5">
    <location>
        <begin position="197"/>
        <end position="216"/>
    </location>
</feature>